<reference evidence="2" key="1">
    <citation type="submission" date="2017-06" db="EMBL/GenBank/DDBJ databases">
        <authorList>
            <person name="Varghese N."/>
            <person name="Submissions S."/>
        </authorList>
    </citation>
    <scope>NUCLEOTIDE SEQUENCE [LARGE SCALE GENOMIC DNA]</scope>
    <source>
        <strain evidence="2">JAD2</strain>
    </source>
</reference>
<evidence type="ECO:0000313" key="2">
    <source>
        <dbReference type="Proteomes" id="UP000197025"/>
    </source>
</evidence>
<name>A0A212RMD8_9CHLR</name>
<dbReference type="OrthoDB" id="162167at2"/>
<protein>
    <submittedName>
        <fullName evidence="1">Uncharacterized protein</fullName>
    </submittedName>
</protein>
<dbReference type="Proteomes" id="UP000197025">
    <property type="component" value="Unassembled WGS sequence"/>
</dbReference>
<dbReference type="RefSeq" id="WP_088572188.1">
    <property type="nucleotide sequence ID" value="NZ_FYEK01000071.1"/>
</dbReference>
<dbReference type="InParanoid" id="A0A212RMD8"/>
<accession>A0A212RMD8</accession>
<organism evidence="1 2">
    <name type="scientific">Thermoflexus hugenholtzii JAD2</name>
    <dbReference type="NCBI Taxonomy" id="877466"/>
    <lineage>
        <taxon>Bacteria</taxon>
        <taxon>Bacillati</taxon>
        <taxon>Chloroflexota</taxon>
        <taxon>Thermoflexia</taxon>
        <taxon>Thermoflexales</taxon>
        <taxon>Thermoflexaceae</taxon>
        <taxon>Thermoflexus</taxon>
    </lineage>
</organism>
<dbReference type="EMBL" id="FYEK01000071">
    <property type="protein sequence ID" value="SNB73611.1"/>
    <property type="molecule type" value="Genomic_DNA"/>
</dbReference>
<gene>
    <name evidence="1" type="ORF">SAMN02746019_00019360</name>
</gene>
<sequence length="402" mass="44487">MPVALLLDIDDVLVLPVGYKQGIPATLGTFARRLGWEIPLPTEMDIEWFEASGVTSEWDSTAICLAGLLLEAARLDGQWIVPDFEEAMVRLADRALDSGQIRPDYVTWVRRAGEAAQPGERPSQAALRLWRREALPSLPRAEALETLLLHLLADTHRLSCPTTAVFQAWMVGSRTYAETYGRPAPVEVPQGLLERDQPLLTREGTRALLDLWYEGRLASAFYTSRPSQPPDGERAPPLPVYSPEAELAARLVGLEDWRPVGLGRLFWLVERVGLEESPTKPHLLHSLAAFAAALASSDGIEEIPALEAAYETLIFNALMGPLVKWAKLPWHVVLVEDSVKGIQGVFRMVRRLYELGMSIRLTVFGVAPHPGPKAEVLEAYADRMVPSVNDAIEEIARLCRNG</sequence>
<evidence type="ECO:0000313" key="1">
    <source>
        <dbReference type="EMBL" id="SNB73611.1"/>
    </source>
</evidence>
<proteinExistence type="predicted"/>
<dbReference type="AlphaFoldDB" id="A0A212RMD8"/>
<keyword evidence="2" id="KW-1185">Reference proteome</keyword>